<evidence type="ECO:0008006" key="4">
    <source>
        <dbReference type="Google" id="ProtNLM"/>
    </source>
</evidence>
<organism evidence="2 3">
    <name type="scientific">Pristionchus fissidentatus</name>
    <dbReference type="NCBI Taxonomy" id="1538716"/>
    <lineage>
        <taxon>Eukaryota</taxon>
        <taxon>Metazoa</taxon>
        <taxon>Ecdysozoa</taxon>
        <taxon>Nematoda</taxon>
        <taxon>Chromadorea</taxon>
        <taxon>Rhabditida</taxon>
        <taxon>Rhabditina</taxon>
        <taxon>Diplogasteromorpha</taxon>
        <taxon>Diplogasteroidea</taxon>
        <taxon>Neodiplogasteridae</taxon>
        <taxon>Pristionchus</taxon>
    </lineage>
</organism>
<name>A0AAV5URA0_9BILA</name>
<feature type="non-terminal residue" evidence="2">
    <location>
        <position position="1"/>
    </location>
</feature>
<dbReference type="EMBL" id="BTSY01000001">
    <property type="protein sequence ID" value="GMT09686.1"/>
    <property type="molecule type" value="Genomic_DNA"/>
</dbReference>
<evidence type="ECO:0000256" key="1">
    <source>
        <dbReference type="SAM" id="Phobius"/>
    </source>
</evidence>
<reference evidence="2" key="1">
    <citation type="submission" date="2023-10" db="EMBL/GenBank/DDBJ databases">
        <title>Genome assembly of Pristionchus species.</title>
        <authorList>
            <person name="Yoshida K."/>
            <person name="Sommer R.J."/>
        </authorList>
    </citation>
    <scope>NUCLEOTIDE SEQUENCE</scope>
    <source>
        <strain evidence="2">RS5133</strain>
    </source>
</reference>
<keyword evidence="3" id="KW-1185">Reference proteome</keyword>
<evidence type="ECO:0000313" key="2">
    <source>
        <dbReference type="EMBL" id="GMT09686.1"/>
    </source>
</evidence>
<dbReference type="Proteomes" id="UP001432322">
    <property type="component" value="Unassembled WGS sequence"/>
</dbReference>
<evidence type="ECO:0000313" key="3">
    <source>
        <dbReference type="Proteomes" id="UP001432322"/>
    </source>
</evidence>
<protein>
    <recommendedName>
        <fullName evidence="4">G protein-coupled receptor</fullName>
    </recommendedName>
</protein>
<sequence length="102" mass="11775">LILFLLYGILTHWCLIVGMQLENAVYLLPFMAVYCLIVVAEWPILGCLMYFYSIMVPQTQTQTNSQRRDFMAYLNFGDSFSLRRIPYSVKNAADCSSMWAAL</sequence>
<feature type="transmembrane region" description="Helical" evidence="1">
    <location>
        <begin position="26"/>
        <end position="52"/>
    </location>
</feature>
<keyword evidence="1" id="KW-0812">Transmembrane</keyword>
<gene>
    <name evidence="2" type="ORF">PFISCL1PPCAC_983</name>
</gene>
<accession>A0AAV5URA0</accession>
<dbReference type="AlphaFoldDB" id="A0AAV5URA0"/>
<comment type="caution">
    <text evidence="2">The sequence shown here is derived from an EMBL/GenBank/DDBJ whole genome shotgun (WGS) entry which is preliminary data.</text>
</comment>
<proteinExistence type="predicted"/>
<keyword evidence="1" id="KW-1133">Transmembrane helix</keyword>
<keyword evidence="1" id="KW-0472">Membrane</keyword>